<dbReference type="Proteomes" id="UP000077248">
    <property type="component" value="Unassembled WGS sequence"/>
</dbReference>
<sequence length="203" mass="22991">MIYIIDFVPKYERNHLLQAGENLFMRSTVGIGNSSAISNERTSSTAVLNSSDPVVQRIISRASSFQGYTSLEDHEPLQMTRYSAGQEFKPHWDHRQFEPVPENETQRITTFFAILEATCETCGTRFPDLRIDWSKEDTRWCQFVDCNDHEGVTIRPIPGNALFWKNLDNAGAGDPRTLHAGLPPIAGVKTGLDIWTHTPRLIE</sequence>
<evidence type="ECO:0000313" key="8">
    <source>
        <dbReference type="Proteomes" id="UP000077248"/>
    </source>
</evidence>
<keyword evidence="2" id="KW-0479">Metal-binding</keyword>
<proteinExistence type="predicted"/>
<dbReference type="AlphaFoldDB" id="A0A177D2H7"/>
<dbReference type="VEuPathDB" id="FungiDB:CC77DRAFT_1036377"/>
<evidence type="ECO:0000259" key="6">
    <source>
        <dbReference type="SMART" id="SM00702"/>
    </source>
</evidence>
<dbReference type="Pfam" id="PF13640">
    <property type="entry name" value="2OG-FeII_Oxy_3"/>
    <property type="match status" value="1"/>
</dbReference>
<keyword evidence="3" id="KW-0223">Dioxygenase</keyword>
<evidence type="ECO:0000256" key="5">
    <source>
        <dbReference type="ARBA" id="ARBA00023004"/>
    </source>
</evidence>
<protein>
    <recommendedName>
        <fullName evidence="6">Prolyl 4-hydroxylase alpha subunit domain-containing protein</fullName>
    </recommendedName>
</protein>
<dbReference type="GeneID" id="29112603"/>
<dbReference type="KEGG" id="aalt:CC77DRAFT_1036377"/>
<evidence type="ECO:0000256" key="4">
    <source>
        <dbReference type="ARBA" id="ARBA00023002"/>
    </source>
</evidence>
<dbReference type="GO" id="GO:0005783">
    <property type="term" value="C:endoplasmic reticulum"/>
    <property type="evidence" value="ECO:0007669"/>
    <property type="project" value="TreeGrafter"/>
</dbReference>
<name>A0A177D2H7_ALTAL</name>
<dbReference type="RefSeq" id="XP_018378783.1">
    <property type="nucleotide sequence ID" value="XM_018527009.1"/>
</dbReference>
<evidence type="ECO:0000256" key="1">
    <source>
        <dbReference type="ARBA" id="ARBA00001961"/>
    </source>
</evidence>
<dbReference type="STRING" id="5599.A0A177D2H7"/>
<organism evidence="7 8">
    <name type="scientific">Alternaria alternata</name>
    <name type="common">Alternaria rot fungus</name>
    <name type="synonym">Torula alternata</name>
    <dbReference type="NCBI Taxonomy" id="5599"/>
    <lineage>
        <taxon>Eukaryota</taxon>
        <taxon>Fungi</taxon>
        <taxon>Dikarya</taxon>
        <taxon>Ascomycota</taxon>
        <taxon>Pezizomycotina</taxon>
        <taxon>Dothideomycetes</taxon>
        <taxon>Pleosporomycetidae</taxon>
        <taxon>Pleosporales</taxon>
        <taxon>Pleosporineae</taxon>
        <taxon>Pleosporaceae</taxon>
        <taxon>Alternaria</taxon>
        <taxon>Alternaria sect. Alternaria</taxon>
        <taxon>Alternaria alternata complex</taxon>
    </lineage>
</organism>
<evidence type="ECO:0000256" key="2">
    <source>
        <dbReference type="ARBA" id="ARBA00022723"/>
    </source>
</evidence>
<evidence type="ECO:0000313" key="7">
    <source>
        <dbReference type="EMBL" id="OAG13362.1"/>
    </source>
</evidence>
<gene>
    <name evidence="7" type="ORF">CC77DRAFT_1036377</name>
</gene>
<reference evidence="7 8" key="1">
    <citation type="submission" date="2016-05" db="EMBL/GenBank/DDBJ databases">
        <title>Comparative analysis of secretome profiles of manganese(II)-oxidizing ascomycete fungi.</title>
        <authorList>
            <consortium name="DOE Joint Genome Institute"/>
            <person name="Zeiner C.A."/>
            <person name="Purvine S.O."/>
            <person name="Zink E.M."/>
            <person name="Wu S."/>
            <person name="Pasa-Tolic L."/>
            <person name="Chaput D.L."/>
            <person name="Haridas S."/>
            <person name="Grigoriev I.V."/>
            <person name="Santelli C.M."/>
            <person name="Hansel C.M."/>
        </authorList>
    </citation>
    <scope>NUCLEOTIDE SEQUENCE [LARGE SCALE GENOMIC DNA]</scope>
    <source>
        <strain evidence="7 8">SRC1lrK2f</strain>
    </source>
</reference>
<dbReference type="InterPro" id="IPR044862">
    <property type="entry name" value="Pro_4_hyd_alph_FE2OG_OXY"/>
</dbReference>
<dbReference type="GO" id="GO:0005506">
    <property type="term" value="F:iron ion binding"/>
    <property type="evidence" value="ECO:0007669"/>
    <property type="project" value="InterPro"/>
</dbReference>
<dbReference type="GO" id="GO:0031418">
    <property type="term" value="F:L-ascorbic acid binding"/>
    <property type="evidence" value="ECO:0007669"/>
    <property type="project" value="InterPro"/>
</dbReference>
<feature type="domain" description="Prolyl 4-hydroxylase alpha subunit" evidence="6">
    <location>
        <begin position="1"/>
        <end position="197"/>
    </location>
</feature>
<dbReference type="Gene3D" id="2.60.120.620">
    <property type="entry name" value="q2cbj1_9rhob like domain"/>
    <property type="match status" value="1"/>
</dbReference>
<dbReference type="EMBL" id="KV441513">
    <property type="protein sequence ID" value="OAG13362.1"/>
    <property type="molecule type" value="Genomic_DNA"/>
</dbReference>
<dbReference type="InterPro" id="IPR045054">
    <property type="entry name" value="P4HA-like"/>
</dbReference>
<keyword evidence="4" id="KW-0560">Oxidoreductase</keyword>
<keyword evidence="5" id="KW-0408">Iron</keyword>
<accession>A0A177D2H7</accession>
<dbReference type="OMA" id="NIWTHER"/>
<dbReference type="GO" id="GO:0004656">
    <property type="term" value="F:procollagen-proline 4-dioxygenase activity"/>
    <property type="evidence" value="ECO:0007669"/>
    <property type="project" value="TreeGrafter"/>
</dbReference>
<dbReference type="InterPro" id="IPR006620">
    <property type="entry name" value="Pro_4_hyd_alph"/>
</dbReference>
<keyword evidence="8" id="KW-1185">Reference proteome</keyword>
<evidence type="ECO:0000256" key="3">
    <source>
        <dbReference type="ARBA" id="ARBA00022964"/>
    </source>
</evidence>
<dbReference type="PANTHER" id="PTHR10869">
    <property type="entry name" value="PROLYL 4-HYDROXYLASE ALPHA SUBUNIT"/>
    <property type="match status" value="1"/>
</dbReference>
<dbReference type="PANTHER" id="PTHR10869:SF242">
    <property type="entry name" value="PROLYL 4-HYDROXYLASE ALPHA SUBUNIT DOMAIN-CONTAINING PROTEIN"/>
    <property type="match status" value="1"/>
</dbReference>
<comment type="cofactor">
    <cofactor evidence="1">
        <name>L-ascorbate</name>
        <dbReference type="ChEBI" id="CHEBI:38290"/>
    </cofactor>
</comment>
<dbReference type="SMART" id="SM00702">
    <property type="entry name" value="P4Hc"/>
    <property type="match status" value="1"/>
</dbReference>